<evidence type="ECO:0000256" key="3">
    <source>
        <dbReference type="ARBA" id="ARBA00022692"/>
    </source>
</evidence>
<evidence type="ECO:0000256" key="1">
    <source>
        <dbReference type="ARBA" id="ARBA00004141"/>
    </source>
</evidence>
<keyword evidence="4" id="KW-1133">Transmembrane helix</keyword>
<evidence type="ECO:0000259" key="7">
    <source>
        <dbReference type="Pfam" id="PF00999"/>
    </source>
</evidence>
<dbReference type="STRING" id="1122973.GCA_000379925_00166"/>
<dbReference type="OrthoDB" id="9793589at2"/>
<dbReference type="RefSeq" id="WP_134849144.1">
    <property type="nucleotide sequence ID" value="NZ_CP197400.1"/>
</dbReference>
<comment type="caution">
    <text evidence="8">The sequence shown here is derived from an EMBL/GenBank/DDBJ whole genome shotgun (WGS) entry which is preliminary data.</text>
</comment>
<reference evidence="8 9" key="1">
    <citation type="submission" date="2019-03" db="EMBL/GenBank/DDBJ databases">
        <title>Porphyromonas levii Isolated from the Uterus of Dairy Cows.</title>
        <authorList>
            <person name="Francis A.M."/>
        </authorList>
    </citation>
    <scope>NUCLEOTIDE SEQUENCE [LARGE SCALE GENOMIC DNA]</scope>
    <source>
        <strain evidence="8 9">AF5678</strain>
    </source>
</reference>
<keyword evidence="2" id="KW-0813">Transport</keyword>
<organism evidence="8 9">
    <name type="scientific">Porphyromonas levii</name>
    <dbReference type="NCBI Taxonomy" id="28114"/>
    <lineage>
        <taxon>Bacteria</taxon>
        <taxon>Pseudomonadati</taxon>
        <taxon>Bacteroidota</taxon>
        <taxon>Bacteroidia</taxon>
        <taxon>Bacteroidales</taxon>
        <taxon>Porphyromonadaceae</taxon>
        <taxon>Porphyromonas</taxon>
    </lineage>
</organism>
<gene>
    <name evidence="8" type="ORF">E4P47_02730</name>
</gene>
<evidence type="ECO:0000256" key="4">
    <source>
        <dbReference type="ARBA" id="ARBA00022989"/>
    </source>
</evidence>
<dbReference type="EMBL" id="SPNC01000025">
    <property type="protein sequence ID" value="TFH96252.1"/>
    <property type="molecule type" value="Genomic_DNA"/>
</dbReference>
<feature type="domain" description="Cation/H+ exchanger transmembrane" evidence="7">
    <location>
        <begin position="75"/>
        <end position="457"/>
    </location>
</feature>
<keyword evidence="6" id="KW-0472">Membrane</keyword>
<accession>A0A4Y8WSB4</accession>
<sequence>MSKWRNNRDLIYYGLMLIVGVVAVILLTLVPDSSAVPTGGNGTFGEAFGIFIDLFKGHIISPFGLLLLQVIVILIFARIVAWFFTKLGQPSVIGEILAGIVLGPSVMGWLWPEGFQFLFPSASLHNISLLSQFGLIFFMFVIGMELDLDEIRKQLRKSFVIAHSGIVAPFILGMVASIILYDTYGGEKSSLLTFALFVGISLSVTAFPVLARIIQEQGKMKDPIGVLSMASAANGDITAWCLLAVIMAIAQAGSPLSALFTVLFAAVYMLVMFLIVRPAFAVIGSAYNTKEVAGKGIVALAFVVLLISSYVTEILGLHALFGAFIAGVVMPTNLNFRHMLTEKVEDVSLAVFLPLFFVSSGLSTQIGLLNTPAHWWVTLAITLVAILGKVGGTYGACRVVGETRRDSLYMGVLMNTRGLMELVILSMGLQLEILSPVMYAILVIMTLVTTFMTTPILHLVNKLWPAKIVKAVKDGFHILFSFGRSRTGITMMRIVESFFPKLQQKINLVGLHLTIGSDTSWGDAEHYRVQSFAPIQSHADNQGYDVEEYYEVTDNPIQSIVKATKVTQTDLLLVGASLELSTNPEDKDIRAKRERFVNRFGRTLASATELFNVHNLFKDKTNDFVSITNCAVGVVIDRGLAEPARSISVLSDKHKSGFKLLSGQLLADSHAEIHHYFYPDIAKGDYSFADHDLLIMPYPLWITLKSKHPDIVDKVPTTLLLQTHYSH</sequence>
<evidence type="ECO:0000256" key="2">
    <source>
        <dbReference type="ARBA" id="ARBA00022448"/>
    </source>
</evidence>
<evidence type="ECO:0000256" key="6">
    <source>
        <dbReference type="ARBA" id="ARBA00023136"/>
    </source>
</evidence>
<dbReference type="InterPro" id="IPR006153">
    <property type="entry name" value="Cation/H_exchanger_TM"/>
</dbReference>
<dbReference type="Proteomes" id="UP000297225">
    <property type="component" value="Unassembled WGS sequence"/>
</dbReference>
<dbReference type="InterPro" id="IPR038770">
    <property type="entry name" value="Na+/solute_symporter_sf"/>
</dbReference>
<evidence type="ECO:0000256" key="5">
    <source>
        <dbReference type="ARBA" id="ARBA00023065"/>
    </source>
</evidence>
<dbReference type="GO" id="GO:0015297">
    <property type="term" value="F:antiporter activity"/>
    <property type="evidence" value="ECO:0007669"/>
    <property type="project" value="InterPro"/>
</dbReference>
<dbReference type="AlphaFoldDB" id="A0A4Y8WSB4"/>
<dbReference type="Gene3D" id="1.20.1530.20">
    <property type="match status" value="1"/>
</dbReference>
<evidence type="ECO:0000313" key="8">
    <source>
        <dbReference type="EMBL" id="TFH96252.1"/>
    </source>
</evidence>
<keyword evidence="9" id="KW-1185">Reference proteome</keyword>
<dbReference type="InterPro" id="IPR050794">
    <property type="entry name" value="CPA2_transporter"/>
</dbReference>
<keyword evidence="5" id="KW-0406">Ion transport</keyword>
<comment type="subcellular location">
    <subcellularLocation>
        <location evidence="1">Membrane</location>
        <topology evidence="1">Multi-pass membrane protein</topology>
    </subcellularLocation>
</comment>
<evidence type="ECO:0000313" key="9">
    <source>
        <dbReference type="Proteomes" id="UP000297225"/>
    </source>
</evidence>
<dbReference type="Pfam" id="PF00999">
    <property type="entry name" value="Na_H_Exchanger"/>
    <property type="match status" value="1"/>
</dbReference>
<name>A0A4Y8WSB4_9PORP</name>
<protein>
    <submittedName>
        <fullName evidence="8">Cation/H(+) antiporter</fullName>
    </submittedName>
</protein>
<dbReference type="PANTHER" id="PTHR32468:SF0">
    <property type="entry name" value="K(+)_H(+) ANTIPORTER 1"/>
    <property type="match status" value="1"/>
</dbReference>
<dbReference type="GO" id="GO:1902600">
    <property type="term" value="P:proton transmembrane transport"/>
    <property type="evidence" value="ECO:0007669"/>
    <property type="project" value="InterPro"/>
</dbReference>
<dbReference type="GO" id="GO:0016020">
    <property type="term" value="C:membrane"/>
    <property type="evidence" value="ECO:0007669"/>
    <property type="project" value="UniProtKB-SubCell"/>
</dbReference>
<proteinExistence type="predicted"/>
<dbReference type="PANTHER" id="PTHR32468">
    <property type="entry name" value="CATION/H + ANTIPORTER"/>
    <property type="match status" value="1"/>
</dbReference>
<keyword evidence="3" id="KW-0812">Transmembrane</keyword>